<dbReference type="Pfam" id="PF00307">
    <property type="entry name" value="CH"/>
    <property type="match status" value="1"/>
</dbReference>
<feature type="region of interest" description="Disordered" evidence="4">
    <location>
        <begin position="1255"/>
        <end position="1296"/>
    </location>
</feature>
<dbReference type="InterPro" id="IPR013783">
    <property type="entry name" value="Ig-like_fold"/>
</dbReference>
<organism evidence="6 7">
    <name type="scientific">Mesorhabditis belari</name>
    <dbReference type="NCBI Taxonomy" id="2138241"/>
    <lineage>
        <taxon>Eukaryota</taxon>
        <taxon>Metazoa</taxon>
        <taxon>Ecdysozoa</taxon>
        <taxon>Nematoda</taxon>
        <taxon>Chromadorea</taxon>
        <taxon>Rhabditida</taxon>
        <taxon>Rhabditina</taxon>
        <taxon>Rhabditomorpha</taxon>
        <taxon>Rhabditoidea</taxon>
        <taxon>Rhabditidae</taxon>
        <taxon>Mesorhabditinae</taxon>
        <taxon>Mesorhabditis</taxon>
    </lineage>
</organism>
<feature type="repeat" description="Filamin" evidence="3">
    <location>
        <begin position="493"/>
        <end position="588"/>
    </location>
</feature>
<dbReference type="GO" id="GO:0030036">
    <property type="term" value="P:actin cytoskeleton organization"/>
    <property type="evidence" value="ECO:0007669"/>
    <property type="project" value="InterPro"/>
</dbReference>
<feature type="repeat" description="Filamin" evidence="3">
    <location>
        <begin position="1878"/>
        <end position="1972"/>
    </location>
</feature>
<dbReference type="PANTHER" id="PTHR38537:SF8">
    <property type="entry name" value="FILAMIN-A"/>
    <property type="match status" value="1"/>
</dbReference>
<dbReference type="InterPro" id="IPR001715">
    <property type="entry name" value="CH_dom"/>
</dbReference>
<feature type="repeat" description="Filamin" evidence="3">
    <location>
        <begin position="309"/>
        <end position="398"/>
    </location>
</feature>
<feature type="repeat" description="Filamin" evidence="3">
    <location>
        <begin position="589"/>
        <end position="682"/>
    </location>
</feature>
<feature type="repeat" description="Filamin" evidence="3">
    <location>
        <begin position="1286"/>
        <end position="1381"/>
    </location>
</feature>
<protein>
    <recommendedName>
        <fullName evidence="5">Calponin-homology (CH) domain-containing protein</fullName>
    </recommendedName>
</protein>
<dbReference type="InterPro" id="IPR036872">
    <property type="entry name" value="CH_dom_sf"/>
</dbReference>
<feature type="repeat" description="Filamin" evidence="3">
    <location>
        <begin position="819"/>
        <end position="913"/>
    </location>
</feature>
<feature type="compositionally biased region" description="Basic and acidic residues" evidence="4">
    <location>
        <begin position="1287"/>
        <end position="1296"/>
    </location>
</feature>
<dbReference type="FunFam" id="2.60.40.10:FF:000096">
    <property type="entry name" value="filamin-C isoform X2"/>
    <property type="match status" value="1"/>
</dbReference>
<feature type="repeat" description="Filamin" evidence="3">
    <location>
        <begin position="201"/>
        <end position="299"/>
    </location>
</feature>
<keyword evidence="6" id="KW-1185">Reference proteome</keyword>
<dbReference type="InterPro" id="IPR044801">
    <property type="entry name" value="Filamin"/>
</dbReference>
<feature type="repeat" description="Filamin" evidence="3">
    <location>
        <begin position="1381"/>
        <end position="1473"/>
    </location>
</feature>
<reference evidence="7" key="1">
    <citation type="submission" date="2024-02" db="UniProtKB">
        <authorList>
            <consortium name="WormBaseParasite"/>
        </authorList>
    </citation>
    <scope>IDENTIFICATION</scope>
</reference>
<evidence type="ECO:0000259" key="5">
    <source>
        <dbReference type="PROSITE" id="PS50021"/>
    </source>
</evidence>
<dbReference type="PROSITE" id="PS50194">
    <property type="entry name" value="FILAMIN_REPEAT"/>
    <property type="match status" value="15"/>
</dbReference>
<evidence type="ECO:0000256" key="1">
    <source>
        <dbReference type="ARBA" id="ARBA00009238"/>
    </source>
</evidence>
<dbReference type="PANTHER" id="PTHR38537">
    <property type="entry name" value="JITTERBUG, ISOFORM N"/>
    <property type="match status" value="1"/>
</dbReference>
<dbReference type="SMART" id="SM00033">
    <property type="entry name" value="CH"/>
    <property type="match status" value="1"/>
</dbReference>
<evidence type="ECO:0000313" key="6">
    <source>
        <dbReference type="Proteomes" id="UP000887575"/>
    </source>
</evidence>
<dbReference type="Gene3D" id="2.60.40.10">
    <property type="entry name" value="Immunoglobulins"/>
    <property type="match status" value="14"/>
</dbReference>
<keyword evidence="2" id="KW-0677">Repeat</keyword>
<feature type="repeat" description="Filamin" evidence="3">
    <location>
        <begin position="914"/>
        <end position="1009"/>
    </location>
</feature>
<comment type="similarity">
    <text evidence="1">Belongs to the filamin family.</text>
</comment>
<feature type="compositionally biased region" description="Polar residues" evidence="4">
    <location>
        <begin position="1276"/>
        <end position="1285"/>
    </location>
</feature>
<accession>A0AAF3FH07</accession>
<dbReference type="PROSITE" id="PS50021">
    <property type="entry name" value="CH"/>
    <property type="match status" value="1"/>
</dbReference>
<proteinExistence type="inferred from homology"/>
<feature type="repeat" description="Filamin" evidence="3">
    <location>
        <begin position="1010"/>
        <end position="1106"/>
    </location>
</feature>
<dbReference type="FunFam" id="2.60.40.10:FF:000140">
    <property type="entry name" value="FiLamiN (Actin binding protein) homolog"/>
    <property type="match status" value="1"/>
</dbReference>
<dbReference type="GO" id="GO:0051015">
    <property type="term" value="F:actin filament binding"/>
    <property type="evidence" value="ECO:0007669"/>
    <property type="project" value="InterPro"/>
</dbReference>
<feature type="repeat" description="Filamin" evidence="3">
    <location>
        <begin position="1651"/>
        <end position="1752"/>
    </location>
</feature>
<evidence type="ECO:0000256" key="2">
    <source>
        <dbReference type="ARBA" id="ARBA00022737"/>
    </source>
</evidence>
<dbReference type="InterPro" id="IPR014756">
    <property type="entry name" value="Ig_E-set"/>
</dbReference>
<feature type="domain" description="Calponin-homology (CH)" evidence="5">
    <location>
        <begin position="13"/>
        <end position="117"/>
    </location>
</feature>
<evidence type="ECO:0000256" key="3">
    <source>
        <dbReference type="PROSITE-ProRule" id="PRU00087"/>
    </source>
</evidence>
<feature type="repeat" description="Filamin" evidence="3">
    <location>
        <begin position="1563"/>
        <end position="1655"/>
    </location>
</feature>
<dbReference type="WBParaSite" id="MBELARI_LOCUS6370.1">
    <property type="protein sequence ID" value="MBELARI_LOCUS6370.1"/>
    <property type="gene ID" value="MBELARI_LOCUS6370"/>
</dbReference>
<dbReference type="SUPFAM" id="SSF81296">
    <property type="entry name" value="E set domains"/>
    <property type="match status" value="14"/>
</dbReference>
<evidence type="ECO:0000256" key="4">
    <source>
        <dbReference type="SAM" id="MobiDB-lite"/>
    </source>
</evidence>
<sequence>MEEDERPAGEPDKTPKQRLLQWIRRKLPDDVPVTNFTYDWNDGLALGGLVNSISPDSVSDWRNWEPDEALDNTRRAMTAAAQELGVAPLITPEELINPNVDEKSVMTYLAQFPQVKPPMRKGKLHGVEVTAIAGRAADFHVIMPTDEHKPKLSIQDEHGQDIHFTVNKIPATCNYNVKYTPEKVGTAKISLFTTSILSGESVASDSAEVRVIEGARMLDFGGSGKVGEVKTFEIENAGDGPVDVVVVDSDGKEHKLPVVGSTIPGCYIADYPLGMAGTHSVNAFHRGSAIVGSPFRLKVLPKSSWETWGRGLQSDGVCVGDKAPIYVQPSSSDSSDDINKAPISVEVVDGHSRKVAVTRTISNGRAKFEYTPTTEGVYRVQVLNAGEPIGQTPYEVSVSPTSKSPVRAFGPGLEGGIAQQPNLFYVNTHGDSDALAFTIEGPSKTAIECADRGQGQALVEYTPKESGVYKINILSKGEHIRDSPFVVWVDPANQSIRPSAVRVTGLETKKATKGEKTTFRIDTKNAGADLLPQVSVVDGKYGQIIPSMREVNPGLYECSFTPKDTGAHFVNIGVNGVAVPGAPFPLNVEEKIDASKLNIFGPGVEGPVVSQQPTHFTIDAKQAGPGAVEVALADRDGRAVDIDVLDNQDGSFTVKYTAPRPGAYQLNVVFAGVDGPPIEINVKPHVDRGGIRVEGLENAIVTVNCEKEVHVFTSDGENTRILITSPSGRVVEALIESTPTADVLTGYLAKVKVDTGKTEAQTKGLQFIATLPNEKRVLIPCEKLNGKYEAQFIANDIGETKLELLFDEIPIEEAFLRVHQGQDASKCCANGPGLKKAIVGEKATFQIDTQGAGDGALALEISGPMEAETQVTDFQNGSCKVDYITKEPGAHQIAILYGEEKKHIPGSPFMAFADYKKDNSKIKVELPDNGKHRLGATSAIVVDASKTAAGEVTARFPPDQNQPSVVSLSSRRGVNVVEIDPHGKPGDIIPLEISYDGEPLKESPFLIHLVASCEPQKAHLEATRDGSVVSAGSDAYLQLNTNDCGQVKKVATAITGPDGHSRHCTIEEIGDRLHSIHFPTDLAGVYAVDALVNGEKISERPLRIHARPVGNVENARVKVRPIDDEWLLGEDKFLIIERDEDELEAHLSLLKSHPEALMAEIIQKRVDGKIQDHVRLRALEAGKQSVNVVYGGDLLPDGTVTFEAVTQLSRAVISPQTGKENIDQIELDRQSELQTEAQKREPFLSNSSEKYSFLSEQRALRGDLPPSPSKLASIRRASSTSNQGRDSAIEANERRYYGLSEQSPELKEREFNFNFDKAQINSDLLKAQVSTPMGMRDEAQIIDNHDGTVLVKYAPKTPGPHELTILHDGAILQGTPIKFFVDSFDSGHATVYGPGLQQAIVGESAQFTVSAKGSHAKELSVSIEGAAQANIKIHDNKDGTCSVSWIPPVVGDYKVHVKLGGRDVKDSPFHVQAHAKDGHKNAHLQLGSTSEIALNISESELSGVTATIKSPSGHVEPCFVRALEGGRLGVSFTPREAGEHLIKVFRDGKPIPKGPFKIKVDKSQIGDAAKVEVRGEGKHNAVTNQDNEILVDTSKAGYGGLSVSVQGPSKAELKCKEVKPGLIAVHYRPTEAGKYTVNIKFAEQHVKESPLSVVCTDRVSQTATEIERETTKPSIAAVGREANIYLKLSHTVENDMSARLVNPHGEEVPVSIHDTGDQYYALHFTPNDEGVHTLSVFHRDQHVNGSPFNFTVGHLADGGAHKVKASGMGVVRGEVGVPNAFNIYTREAGAGKLSVSVEGPAKAKMHFSDHKDGNCHAEYTVAEPGEYSVAVKFNDEHIAESPFKVFMVPSGEGHRHGLSSYRHSEHRVNGEAINGGIQYSGDADKVVAKGTGLNKFTPGVASSFNIDTGLAGTNLLMVGVVTSKGPCEEVVVKHMGAGHYVVNYKIHDSVRGFIFVKYGDREIPGSPFPIGPL</sequence>
<feature type="repeat" description="Filamin" evidence="3">
    <location>
        <begin position="1755"/>
        <end position="1847"/>
    </location>
</feature>
<dbReference type="SMART" id="SM00557">
    <property type="entry name" value="IG_FLMN"/>
    <property type="match status" value="14"/>
</dbReference>
<dbReference type="Gene3D" id="1.10.418.10">
    <property type="entry name" value="Calponin-like domain"/>
    <property type="match status" value="1"/>
</dbReference>
<name>A0AAF3FH07_9BILA</name>
<dbReference type="Pfam" id="PF00630">
    <property type="entry name" value="Filamin"/>
    <property type="match status" value="12"/>
</dbReference>
<dbReference type="InterPro" id="IPR017868">
    <property type="entry name" value="Filamin/ABP280_repeat-like"/>
</dbReference>
<feature type="repeat" description="Filamin" evidence="3">
    <location>
        <begin position="398"/>
        <end position="489"/>
    </location>
</feature>
<dbReference type="Proteomes" id="UP000887575">
    <property type="component" value="Unassembled WGS sequence"/>
</dbReference>
<dbReference type="SUPFAM" id="SSF47576">
    <property type="entry name" value="Calponin-homology domain, CH-domain"/>
    <property type="match status" value="1"/>
</dbReference>
<feature type="repeat" description="Filamin" evidence="3">
    <location>
        <begin position="1478"/>
        <end position="1560"/>
    </location>
</feature>
<dbReference type="InterPro" id="IPR001298">
    <property type="entry name" value="Filamin/ABP280_rpt"/>
</dbReference>
<evidence type="ECO:0000313" key="7">
    <source>
        <dbReference type="WBParaSite" id="MBELARI_LOCUS6370.1"/>
    </source>
</evidence>